<keyword evidence="9" id="KW-0449">Lipoprotein</keyword>
<dbReference type="Proteomes" id="UP000608345">
    <property type="component" value="Unassembled WGS sequence"/>
</dbReference>
<evidence type="ECO:0000256" key="5">
    <source>
        <dbReference type="ARBA" id="ARBA00023049"/>
    </source>
</evidence>
<gene>
    <name evidence="9" type="ORF">GCM10011450_17080</name>
</gene>
<dbReference type="GO" id="GO:0046872">
    <property type="term" value="F:metal ion binding"/>
    <property type="evidence" value="ECO:0007669"/>
    <property type="project" value="UniProtKB-KW"/>
</dbReference>
<keyword evidence="2" id="KW-0479">Metal-binding</keyword>
<evidence type="ECO:0000256" key="2">
    <source>
        <dbReference type="ARBA" id="ARBA00022723"/>
    </source>
</evidence>
<dbReference type="AlphaFoldDB" id="A0A918JN91"/>
<evidence type="ECO:0000256" key="6">
    <source>
        <dbReference type="RuleBase" id="RU003983"/>
    </source>
</evidence>
<reference evidence="9" key="1">
    <citation type="journal article" date="2014" name="Int. J. Syst. Evol. Microbiol.">
        <title>Complete genome sequence of Corynebacterium casei LMG S-19264T (=DSM 44701T), isolated from a smear-ripened cheese.</title>
        <authorList>
            <consortium name="US DOE Joint Genome Institute (JGI-PGF)"/>
            <person name="Walter F."/>
            <person name="Albersmeier A."/>
            <person name="Kalinowski J."/>
            <person name="Ruckert C."/>
        </authorList>
    </citation>
    <scope>NUCLEOTIDE SEQUENCE</scope>
    <source>
        <strain evidence="9">KCTC 23732</strain>
    </source>
</reference>
<dbReference type="GO" id="GO:0004222">
    <property type="term" value="F:metalloendopeptidase activity"/>
    <property type="evidence" value="ECO:0007669"/>
    <property type="project" value="InterPro"/>
</dbReference>
<dbReference type="InterPro" id="IPR051156">
    <property type="entry name" value="Mito/Outer_Membr_Metalloprot"/>
</dbReference>
<dbReference type="EMBL" id="BMYS01000011">
    <property type="protein sequence ID" value="GGW87734.1"/>
    <property type="molecule type" value="Genomic_DNA"/>
</dbReference>
<dbReference type="PANTHER" id="PTHR22726">
    <property type="entry name" value="METALLOENDOPEPTIDASE OMA1"/>
    <property type="match status" value="1"/>
</dbReference>
<comment type="caution">
    <text evidence="9">The sequence shown here is derived from an EMBL/GenBank/DDBJ whole genome shotgun (WGS) entry which is preliminary data.</text>
</comment>
<dbReference type="GO" id="GO:0016020">
    <property type="term" value="C:membrane"/>
    <property type="evidence" value="ECO:0007669"/>
    <property type="project" value="TreeGrafter"/>
</dbReference>
<dbReference type="InterPro" id="IPR001915">
    <property type="entry name" value="Peptidase_M48"/>
</dbReference>
<accession>A0A918JN91</accession>
<evidence type="ECO:0000256" key="3">
    <source>
        <dbReference type="ARBA" id="ARBA00022801"/>
    </source>
</evidence>
<evidence type="ECO:0000313" key="9">
    <source>
        <dbReference type="EMBL" id="GGW87734.1"/>
    </source>
</evidence>
<feature type="signal peptide" evidence="7">
    <location>
        <begin position="1"/>
        <end position="19"/>
    </location>
</feature>
<keyword evidence="5 6" id="KW-0482">Metalloprotease</keyword>
<keyword evidence="4 6" id="KW-0862">Zinc</keyword>
<evidence type="ECO:0000256" key="7">
    <source>
        <dbReference type="SAM" id="SignalP"/>
    </source>
</evidence>
<proteinExistence type="inferred from homology"/>
<dbReference type="Pfam" id="PF01435">
    <property type="entry name" value="Peptidase_M48"/>
    <property type="match status" value="1"/>
</dbReference>
<protein>
    <submittedName>
        <fullName evidence="9">Lipoprotein</fullName>
    </submittedName>
</protein>
<dbReference type="GO" id="GO:0051603">
    <property type="term" value="P:proteolysis involved in protein catabolic process"/>
    <property type="evidence" value="ECO:0007669"/>
    <property type="project" value="TreeGrafter"/>
</dbReference>
<feature type="domain" description="Peptidase M48" evidence="8">
    <location>
        <begin position="89"/>
        <end position="239"/>
    </location>
</feature>
<evidence type="ECO:0000256" key="4">
    <source>
        <dbReference type="ARBA" id="ARBA00022833"/>
    </source>
</evidence>
<sequence>MIKKLIISGLLLGSLSACEGMNTAGMVDAASSLFQAATINDAEIQALAVQSQQQLDQQNTVADANSSYTKRLNNITRNLRSYNGKALDYKVYLNPEVNAFALPNGSIRVYSGLMDKMTDPELLFVIGHEVGHVMNGHSKSQARTNLLTLAARKAGAASGNSIVASLSGNEIGTLAHNLVNAQYSQSHELESDAYGLKILQENNYDKSHAVSALRKLGSGGGGFFSSHPDSAKRADRIEKM</sequence>
<keyword evidence="7" id="KW-0732">Signal</keyword>
<comment type="similarity">
    <text evidence="6">Belongs to the peptidase M48 family.</text>
</comment>
<evidence type="ECO:0000259" key="8">
    <source>
        <dbReference type="Pfam" id="PF01435"/>
    </source>
</evidence>
<keyword evidence="1 6" id="KW-0645">Protease</keyword>
<keyword evidence="10" id="KW-1185">Reference proteome</keyword>
<feature type="chain" id="PRO_5037506374" evidence="7">
    <location>
        <begin position="20"/>
        <end position="240"/>
    </location>
</feature>
<dbReference type="PANTHER" id="PTHR22726:SF8">
    <property type="entry name" value="METALLOPROTEASE YCAL"/>
    <property type="match status" value="1"/>
</dbReference>
<dbReference type="Gene3D" id="3.30.2010.10">
    <property type="entry name" value="Metalloproteases ('zincins'), catalytic domain"/>
    <property type="match status" value="1"/>
</dbReference>
<dbReference type="RefSeq" id="WP_189385078.1">
    <property type="nucleotide sequence ID" value="NZ_BAABFY010000006.1"/>
</dbReference>
<evidence type="ECO:0000256" key="1">
    <source>
        <dbReference type="ARBA" id="ARBA00022670"/>
    </source>
</evidence>
<comment type="cofactor">
    <cofactor evidence="6">
        <name>Zn(2+)</name>
        <dbReference type="ChEBI" id="CHEBI:29105"/>
    </cofactor>
    <text evidence="6">Binds 1 zinc ion per subunit.</text>
</comment>
<reference evidence="9" key="2">
    <citation type="submission" date="2020-09" db="EMBL/GenBank/DDBJ databases">
        <authorList>
            <person name="Sun Q."/>
            <person name="Kim S."/>
        </authorList>
    </citation>
    <scope>NUCLEOTIDE SEQUENCE</scope>
    <source>
        <strain evidence="9">KCTC 23732</strain>
    </source>
</reference>
<keyword evidence="3 6" id="KW-0378">Hydrolase</keyword>
<organism evidence="9 10">
    <name type="scientific">Advenella faeciporci</name>
    <dbReference type="NCBI Taxonomy" id="797535"/>
    <lineage>
        <taxon>Bacteria</taxon>
        <taxon>Pseudomonadati</taxon>
        <taxon>Pseudomonadota</taxon>
        <taxon>Betaproteobacteria</taxon>
        <taxon>Burkholderiales</taxon>
        <taxon>Alcaligenaceae</taxon>
    </lineage>
</organism>
<name>A0A918JN91_9BURK</name>
<dbReference type="PROSITE" id="PS51257">
    <property type="entry name" value="PROKAR_LIPOPROTEIN"/>
    <property type="match status" value="1"/>
</dbReference>
<evidence type="ECO:0000313" key="10">
    <source>
        <dbReference type="Proteomes" id="UP000608345"/>
    </source>
</evidence>